<protein>
    <submittedName>
        <fullName evidence="4">LytTr DNA-binding domain protein</fullName>
    </submittedName>
</protein>
<dbReference type="InterPro" id="IPR001789">
    <property type="entry name" value="Sig_transdc_resp-reg_receiver"/>
</dbReference>
<dbReference type="RefSeq" id="WP_124081178.1">
    <property type="nucleotide sequence ID" value="NZ_UWPJ01000027.1"/>
</dbReference>
<dbReference type="SMART" id="SM00850">
    <property type="entry name" value="LytTR"/>
    <property type="match status" value="1"/>
</dbReference>
<evidence type="ECO:0000313" key="4">
    <source>
        <dbReference type="EMBL" id="VCU71585.1"/>
    </source>
</evidence>
<dbReference type="GO" id="GO:0000160">
    <property type="term" value="P:phosphorelay signal transduction system"/>
    <property type="evidence" value="ECO:0007669"/>
    <property type="project" value="InterPro"/>
</dbReference>
<dbReference type="OrthoDB" id="236568at2"/>
<accession>A0A3P4B8V6</accession>
<feature type="domain" description="HTH LytTR-type" evidence="3">
    <location>
        <begin position="142"/>
        <end position="208"/>
    </location>
</feature>
<dbReference type="AlphaFoldDB" id="A0A3P4B8V6"/>
<dbReference type="EMBL" id="UWPJ01000027">
    <property type="protein sequence ID" value="VCU71585.1"/>
    <property type="molecule type" value="Genomic_DNA"/>
</dbReference>
<dbReference type="Proteomes" id="UP000277294">
    <property type="component" value="Unassembled WGS sequence"/>
</dbReference>
<dbReference type="Pfam" id="PF04397">
    <property type="entry name" value="LytTR"/>
    <property type="match status" value="1"/>
</dbReference>
<organism evidence="4 5">
    <name type="scientific">Pigmentiphaga humi</name>
    <dbReference type="NCBI Taxonomy" id="2478468"/>
    <lineage>
        <taxon>Bacteria</taxon>
        <taxon>Pseudomonadati</taxon>
        <taxon>Pseudomonadota</taxon>
        <taxon>Betaproteobacteria</taxon>
        <taxon>Burkholderiales</taxon>
        <taxon>Alcaligenaceae</taxon>
        <taxon>Pigmentiphaga</taxon>
    </lineage>
</organism>
<evidence type="ECO:0000259" key="2">
    <source>
        <dbReference type="PROSITE" id="PS50110"/>
    </source>
</evidence>
<reference evidence="4 5" key="1">
    <citation type="submission" date="2018-10" db="EMBL/GenBank/DDBJ databases">
        <authorList>
            <person name="Criscuolo A."/>
        </authorList>
    </citation>
    <scope>NUCLEOTIDE SEQUENCE [LARGE SCALE GENOMIC DNA]</scope>
    <source>
        <strain evidence="4">DnA1</strain>
    </source>
</reference>
<dbReference type="GO" id="GO:0003677">
    <property type="term" value="F:DNA binding"/>
    <property type="evidence" value="ECO:0007669"/>
    <property type="project" value="UniProtKB-KW"/>
</dbReference>
<keyword evidence="1" id="KW-0597">Phosphoprotein</keyword>
<evidence type="ECO:0000256" key="1">
    <source>
        <dbReference type="PROSITE-ProRule" id="PRU00169"/>
    </source>
</evidence>
<dbReference type="InterPro" id="IPR011006">
    <property type="entry name" value="CheY-like_superfamily"/>
</dbReference>
<evidence type="ECO:0000259" key="3">
    <source>
        <dbReference type="PROSITE" id="PS50930"/>
    </source>
</evidence>
<dbReference type="Gene3D" id="3.40.50.2300">
    <property type="match status" value="1"/>
</dbReference>
<dbReference type="PROSITE" id="PS50110">
    <property type="entry name" value="RESPONSE_REGULATORY"/>
    <property type="match status" value="1"/>
</dbReference>
<feature type="domain" description="Response regulatory" evidence="2">
    <location>
        <begin position="12"/>
        <end position="127"/>
    </location>
</feature>
<keyword evidence="5" id="KW-1185">Reference proteome</keyword>
<evidence type="ECO:0000313" key="5">
    <source>
        <dbReference type="Proteomes" id="UP000277294"/>
    </source>
</evidence>
<name>A0A3P4B8V6_9BURK</name>
<keyword evidence="4" id="KW-0238">DNA-binding</keyword>
<dbReference type="InterPro" id="IPR007492">
    <property type="entry name" value="LytTR_DNA-bd_dom"/>
</dbReference>
<feature type="modified residue" description="4-aspartylphosphate" evidence="1">
    <location>
        <position position="64"/>
    </location>
</feature>
<sequence>MAVTELETGAPGVLIVGRDAAFCARLSAQLRGLSRRLPIRRLAPVADAALARQSAAQSAVVLLDLGLPDAAGHALAREWADRQDGPAVILLLPSIDSQALADLLPAVDSLLPPLRAERLEQALQRALGLEGGRRLGPSAEVLLARGRDGEFPVPVAQVVYLRASGKSVSIRTAAAEFVTDQPLAALLRGFPGRFVQVHRSTLVARAAIAGASLVTPEASGGDADPYWELRLHGVPETIPVARRRWPDVRPWLPGGLAAARDGATLEAVPLRHCLPVPEAS</sequence>
<proteinExistence type="predicted"/>
<gene>
    <name evidence="4" type="ORF">PIGHUM_03670</name>
</gene>
<dbReference type="Gene3D" id="2.40.50.40">
    <property type="match status" value="1"/>
</dbReference>
<dbReference type="PROSITE" id="PS50930">
    <property type="entry name" value="HTH_LYTTR"/>
    <property type="match status" value="1"/>
</dbReference>
<dbReference type="SUPFAM" id="SSF52172">
    <property type="entry name" value="CheY-like"/>
    <property type="match status" value="1"/>
</dbReference>